<dbReference type="SUPFAM" id="SSF52980">
    <property type="entry name" value="Restriction endonuclease-like"/>
    <property type="match status" value="1"/>
</dbReference>
<dbReference type="PATRIC" id="fig|1254432.3.peg.5947"/>
<protein>
    <recommendedName>
        <fullName evidence="1">Putative restriction endonuclease domain-containing protein</fullName>
    </recommendedName>
</protein>
<evidence type="ECO:0000259" key="1">
    <source>
        <dbReference type="Pfam" id="PF05685"/>
    </source>
</evidence>
<dbReference type="eggNOG" id="COG4636">
    <property type="taxonomic scope" value="Bacteria"/>
</dbReference>
<reference evidence="2 3" key="1">
    <citation type="journal article" date="2013" name="Sci. Rep.">
        <title>Extraordinary expansion of a Sorangium cellulosum genome from an alkaline milieu.</title>
        <authorList>
            <person name="Han K."/>
            <person name="Li Z.F."/>
            <person name="Peng R."/>
            <person name="Zhu L.P."/>
            <person name="Zhou T."/>
            <person name="Wang L.G."/>
            <person name="Li S.G."/>
            <person name="Zhang X.B."/>
            <person name="Hu W."/>
            <person name="Wu Z.H."/>
            <person name="Qin N."/>
            <person name="Li Y.Z."/>
        </authorList>
    </citation>
    <scope>NUCLEOTIDE SEQUENCE [LARGE SCALE GENOMIC DNA]</scope>
    <source>
        <strain evidence="2 3">So0157-2</strain>
    </source>
</reference>
<evidence type="ECO:0000313" key="3">
    <source>
        <dbReference type="Proteomes" id="UP000014803"/>
    </source>
</evidence>
<evidence type="ECO:0000313" key="2">
    <source>
        <dbReference type="EMBL" id="AGP32545.1"/>
    </source>
</evidence>
<proteinExistence type="predicted"/>
<dbReference type="HOGENOM" id="CLU_076312_1_0_7"/>
<dbReference type="STRING" id="1254432.SCE1572_26275"/>
<gene>
    <name evidence="2" type="ORF">SCE1572_26275</name>
</gene>
<dbReference type="Pfam" id="PF05685">
    <property type="entry name" value="Uma2"/>
    <property type="match status" value="1"/>
</dbReference>
<dbReference type="PANTHER" id="PTHR34107">
    <property type="entry name" value="SLL0198 PROTEIN-RELATED"/>
    <property type="match status" value="1"/>
</dbReference>
<dbReference type="InterPro" id="IPR012296">
    <property type="entry name" value="Nuclease_put_TT1808"/>
</dbReference>
<dbReference type="PANTHER" id="PTHR34107:SF4">
    <property type="entry name" value="SLL1222 PROTEIN"/>
    <property type="match status" value="1"/>
</dbReference>
<dbReference type="Proteomes" id="UP000014803">
    <property type="component" value="Chromosome"/>
</dbReference>
<accession>S4XL95</accession>
<dbReference type="AlphaFoldDB" id="S4XL95"/>
<dbReference type="KEGG" id="scu:SCE1572_26275"/>
<dbReference type="EMBL" id="CP003969">
    <property type="protein sequence ID" value="AGP32545.1"/>
    <property type="molecule type" value="Genomic_DNA"/>
</dbReference>
<feature type="domain" description="Putative restriction endonuclease" evidence="1">
    <location>
        <begin position="27"/>
        <end position="198"/>
    </location>
</feature>
<name>S4XL95_SORCE</name>
<dbReference type="InterPro" id="IPR011335">
    <property type="entry name" value="Restrct_endonuc-II-like"/>
</dbReference>
<dbReference type="Gene3D" id="3.90.1570.10">
    <property type="entry name" value="tt1808, chain A"/>
    <property type="match status" value="1"/>
</dbReference>
<dbReference type="InterPro" id="IPR008538">
    <property type="entry name" value="Uma2"/>
</dbReference>
<sequence>MRAPSERRTIAPMTLPARPRRHATAADLLAIPEAERFHEIIDGDLVPKATPSWSHGRAQARMTARVSDPYDRPPGRRGPGGWWFVTEVEIALEPNQIYRPDIAGWRRERLAAPPTELPVRARPDWVCEVLSPSNASNDTVKKLRTYHRSQVPHTWILDPLHETLTILRWTEGGYLLVAAGGRGDRVRGEPFEAIELDVSELFGDEDEAGEPEKDDT</sequence>
<dbReference type="CDD" id="cd06260">
    <property type="entry name" value="DUF820-like"/>
    <property type="match status" value="1"/>
</dbReference>
<organism evidence="2 3">
    <name type="scientific">Sorangium cellulosum So0157-2</name>
    <dbReference type="NCBI Taxonomy" id="1254432"/>
    <lineage>
        <taxon>Bacteria</taxon>
        <taxon>Pseudomonadati</taxon>
        <taxon>Myxococcota</taxon>
        <taxon>Polyangia</taxon>
        <taxon>Polyangiales</taxon>
        <taxon>Polyangiaceae</taxon>
        <taxon>Sorangium</taxon>
    </lineage>
</organism>